<keyword evidence="1" id="KW-1133">Transmembrane helix</keyword>
<reference evidence="2 3" key="1">
    <citation type="submission" date="2016-11" db="EMBL/GenBank/DDBJ databases">
        <title>Trade-off between light-utilization and light-protection in marine flavobacteria.</title>
        <authorList>
            <person name="Kumagai Y."/>
        </authorList>
    </citation>
    <scope>NUCLEOTIDE SEQUENCE [LARGE SCALE GENOMIC DNA]</scope>
    <source>
        <strain evidence="2 3">NBRC 107741</strain>
    </source>
</reference>
<feature type="transmembrane region" description="Helical" evidence="1">
    <location>
        <begin position="7"/>
        <end position="26"/>
    </location>
</feature>
<evidence type="ECO:0000313" key="3">
    <source>
        <dbReference type="Proteomes" id="UP000239800"/>
    </source>
</evidence>
<sequence>MSTRTKWWINGAIGAFLFGSGLALAIEAGHWKHQQVDWPQWVFGGTAGIGSALSGVVLLVRAGILRAKMKKEEEPQ</sequence>
<evidence type="ECO:0000313" key="2">
    <source>
        <dbReference type="EMBL" id="PQB04390.1"/>
    </source>
</evidence>
<dbReference type="EMBL" id="MQUB01000001">
    <property type="protein sequence ID" value="PQB04390.1"/>
    <property type="molecule type" value="Genomic_DNA"/>
</dbReference>
<comment type="caution">
    <text evidence="2">The sequence shown here is derived from an EMBL/GenBank/DDBJ whole genome shotgun (WGS) entry which is preliminary data.</text>
</comment>
<dbReference type="Proteomes" id="UP000239800">
    <property type="component" value="Unassembled WGS sequence"/>
</dbReference>
<organism evidence="2 3">
    <name type="scientific">Aureitalea marina</name>
    <dbReference type="NCBI Taxonomy" id="930804"/>
    <lineage>
        <taxon>Bacteria</taxon>
        <taxon>Pseudomonadati</taxon>
        <taxon>Bacteroidota</taxon>
        <taxon>Flavobacteriia</taxon>
        <taxon>Flavobacteriales</taxon>
        <taxon>Flavobacteriaceae</taxon>
        <taxon>Aureitalea</taxon>
    </lineage>
</organism>
<keyword evidence="1" id="KW-0472">Membrane</keyword>
<dbReference type="AlphaFoldDB" id="A0A2S7KP62"/>
<name>A0A2S7KP62_9FLAO</name>
<accession>A0A2S7KP62</accession>
<protein>
    <submittedName>
        <fullName evidence="2">Uncharacterized protein</fullName>
    </submittedName>
</protein>
<keyword evidence="3" id="KW-1185">Reference proteome</keyword>
<feature type="transmembrane region" description="Helical" evidence="1">
    <location>
        <begin position="38"/>
        <end position="60"/>
    </location>
</feature>
<evidence type="ECO:0000256" key="1">
    <source>
        <dbReference type="SAM" id="Phobius"/>
    </source>
</evidence>
<keyword evidence="1" id="KW-0812">Transmembrane</keyword>
<gene>
    <name evidence="2" type="ORF">BST85_05380</name>
</gene>
<proteinExistence type="predicted"/>